<dbReference type="NCBIfam" id="TIGR00739">
    <property type="entry name" value="yajC"/>
    <property type="match status" value="1"/>
</dbReference>
<evidence type="ECO:0000256" key="7">
    <source>
        <dbReference type="ARBA" id="ARBA00022989"/>
    </source>
</evidence>
<accession>A0A8J3NKC0</accession>
<feature type="transmembrane region" description="Helical" evidence="10">
    <location>
        <begin position="12"/>
        <end position="32"/>
    </location>
</feature>
<dbReference type="RefSeq" id="WP_239126012.1">
    <property type="nucleotide sequence ID" value="NZ_BONF01000032.1"/>
</dbReference>
<keyword evidence="9 10" id="KW-0472">Membrane</keyword>
<evidence type="ECO:0000256" key="2">
    <source>
        <dbReference type="ARBA" id="ARBA00006742"/>
    </source>
</evidence>
<keyword evidence="12" id="KW-1185">Reference proteome</keyword>
<evidence type="ECO:0000256" key="10">
    <source>
        <dbReference type="SAM" id="Phobius"/>
    </source>
</evidence>
<evidence type="ECO:0000256" key="8">
    <source>
        <dbReference type="ARBA" id="ARBA00023010"/>
    </source>
</evidence>
<evidence type="ECO:0000256" key="6">
    <source>
        <dbReference type="ARBA" id="ARBA00022927"/>
    </source>
</evidence>
<dbReference type="PANTHER" id="PTHR33909:SF1">
    <property type="entry name" value="SEC TRANSLOCON ACCESSORY COMPLEX SUBUNIT YAJC"/>
    <property type="match status" value="1"/>
</dbReference>
<keyword evidence="6" id="KW-0653">Protein transport</keyword>
<dbReference type="SMART" id="SM01323">
    <property type="entry name" value="YajC"/>
    <property type="match status" value="1"/>
</dbReference>
<keyword evidence="7 10" id="KW-1133">Transmembrane helix</keyword>
<evidence type="ECO:0000256" key="4">
    <source>
        <dbReference type="ARBA" id="ARBA00022475"/>
    </source>
</evidence>
<organism evidence="11 12">
    <name type="scientific">Catellatospora bangladeshensis</name>
    <dbReference type="NCBI Taxonomy" id="310355"/>
    <lineage>
        <taxon>Bacteria</taxon>
        <taxon>Bacillati</taxon>
        <taxon>Actinomycetota</taxon>
        <taxon>Actinomycetes</taxon>
        <taxon>Micromonosporales</taxon>
        <taxon>Micromonosporaceae</taxon>
        <taxon>Catellatospora</taxon>
    </lineage>
</organism>
<evidence type="ECO:0008006" key="13">
    <source>
        <dbReference type="Google" id="ProtNLM"/>
    </source>
</evidence>
<name>A0A8J3NKC0_9ACTN</name>
<reference evidence="11 12" key="1">
    <citation type="submission" date="2021-01" db="EMBL/GenBank/DDBJ databases">
        <title>Whole genome shotgun sequence of Catellatospora bangladeshensis NBRC 107357.</title>
        <authorList>
            <person name="Komaki H."/>
            <person name="Tamura T."/>
        </authorList>
    </citation>
    <scope>NUCLEOTIDE SEQUENCE [LARGE SCALE GENOMIC DNA]</scope>
    <source>
        <strain evidence="11 12">NBRC 107357</strain>
    </source>
</reference>
<comment type="subcellular location">
    <subcellularLocation>
        <location evidence="1">Cell membrane</location>
        <topology evidence="1">Single-pass membrane protein</topology>
    </subcellularLocation>
</comment>
<dbReference type="EMBL" id="BONF01000032">
    <property type="protein sequence ID" value="GIF83922.1"/>
    <property type="molecule type" value="Genomic_DNA"/>
</dbReference>
<dbReference type="AlphaFoldDB" id="A0A8J3NKC0"/>
<dbReference type="GO" id="GO:0015031">
    <property type="term" value="P:protein transport"/>
    <property type="evidence" value="ECO:0007669"/>
    <property type="project" value="UniProtKB-KW"/>
</dbReference>
<evidence type="ECO:0000313" key="12">
    <source>
        <dbReference type="Proteomes" id="UP000601223"/>
    </source>
</evidence>
<gene>
    <name evidence="11" type="ORF">Cba03nite_52710</name>
</gene>
<comment type="similarity">
    <text evidence="2">Belongs to the YajC family.</text>
</comment>
<keyword evidence="3" id="KW-0813">Transport</keyword>
<evidence type="ECO:0000256" key="3">
    <source>
        <dbReference type="ARBA" id="ARBA00022448"/>
    </source>
</evidence>
<evidence type="ECO:0000256" key="5">
    <source>
        <dbReference type="ARBA" id="ARBA00022692"/>
    </source>
</evidence>
<evidence type="ECO:0000256" key="1">
    <source>
        <dbReference type="ARBA" id="ARBA00004162"/>
    </source>
</evidence>
<evidence type="ECO:0000313" key="11">
    <source>
        <dbReference type="EMBL" id="GIF83922.1"/>
    </source>
</evidence>
<dbReference type="Proteomes" id="UP000601223">
    <property type="component" value="Unassembled WGS sequence"/>
</dbReference>
<comment type="caution">
    <text evidence="11">The sequence shown here is derived from an EMBL/GenBank/DDBJ whole genome shotgun (WGS) entry which is preliminary data.</text>
</comment>
<proteinExistence type="inferred from homology"/>
<dbReference type="Pfam" id="PF02699">
    <property type="entry name" value="YajC"/>
    <property type="match status" value="1"/>
</dbReference>
<dbReference type="PRINTS" id="PR01853">
    <property type="entry name" value="YAJCTRNLCASE"/>
</dbReference>
<keyword evidence="5 10" id="KW-0812">Transmembrane</keyword>
<evidence type="ECO:0000256" key="9">
    <source>
        <dbReference type="ARBA" id="ARBA00023136"/>
    </source>
</evidence>
<dbReference type="GO" id="GO:0005886">
    <property type="term" value="C:plasma membrane"/>
    <property type="evidence" value="ECO:0007669"/>
    <property type="project" value="UniProtKB-SubCell"/>
</dbReference>
<protein>
    <recommendedName>
        <fullName evidence="13">Preprotein translocase subunit YajC</fullName>
    </recommendedName>
</protein>
<keyword evidence="4" id="KW-1003">Cell membrane</keyword>
<sequence>MWKGLNVGGNSGSAFPTIIMFALLFGLMYFMFIRPQAKRRKEAESMQKSLGAGDKVITIGGLYGTVVSTDDESVTLEIAPGVTARYARQAVGRVTEQVKAPTEHVVDNPVKEEK</sequence>
<keyword evidence="8" id="KW-0811">Translocation</keyword>
<dbReference type="InterPro" id="IPR003849">
    <property type="entry name" value="Preprotein_translocase_YajC"/>
</dbReference>
<dbReference type="PANTHER" id="PTHR33909">
    <property type="entry name" value="SEC TRANSLOCON ACCESSORY COMPLEX SUBUNIT YAJC"/>
    <property type="match status" value="1"/>
</dbReference>